<keyword evidence="1" id="KW-0378">Hydrolase</keyword>
<dbReference type="Pfam" id="PF12697">
    <property type="entry name" value="Abhydrolase_6"/>
    <property type="match status" value="1"/>
</dbReference>
<dbReference type="InterPro" id="IPR050261">
    <property type="entry name" value="FrsA_esterase"/>
</dbReference>
<dbReference type="PANTHER" id="PTHR22946">
    <property type="entry name" value="DIENELACTONE HYDROLASE DOMAIN-CONTAINING PROTEIN-RELATED"/>
    <property type="match status" value="1"/>
</dbReference>
<evidence type="ECO:0000256" key="2">
    <source>
        <dbReference type="ARBA" id="ARBA00038115"/>
    </source>
</evidence>
<dbReference type="Proteomes" id="UP000602004">
    <property type="component" value="Unassembled WGS sequence"/>
</dbReference>
<feature type="region of interest" description="Disordered" evidence="3">
    <location>
        <begin position="1"/>
        <end position="31"/>
    </location>
</feature>
<dbReference type="SUPFAM" id="SSF53474">
    <property type="entry name" value="alpha/beta-Hydrolases"/>
    <property type="match status" value="1"/>
</dbReference>
<comment type="caution">
    <text evidence="5">The sequence shown here is derived from an EMBL/GenBank/DDBJ whole genome shotgun (WGS) entry which is preliminary data.</text>
</comment>
<dbReference type="InterPro" id="IPR029058">
    <property type="entry name" value="AB_hydrolase_fold"/>
</dbReference>
<accession>A0ABQ1MXG6</accession>
<evidence type="ECO:0000313" key="5">
    <source>
        <dbReference type="EMBL" id="GGC48030.1"/>
    </source>
</evidence>
<dbReference type="Gene3D" id="3.40.50.1820">
    <property type="entry name" value="alpha/beta hydrolase"/>
    <property type="match status" value="1"/>
</dbReference>
<comment type="similarity">
    <text evidence="2">Belongs to the AB hydrolase superfamily. FUS2 hydrolase family.</text>
</comment>
<evidence type="ECO:0000313" key="6">
    <source>
        <dbReference type="Proteomes" id="UP000602004"/>
    </source>
</evidence>
<dbReference type="PANTHER" id="PTHR22946:SF9">
    <property type="entry name" value="POLYKETIDE TRANSFERASE AF380"/>
    <property type="match status" value="1"/>
</dbReference>
<feature type="domain" description="AB hydrolase-1" evidence="4">
    <location>
        <begin position="105"/>
        <end position="288"/>
    </location>
</feature>
<gene>
    <name evidence="5" type="ORF">GCM10011400_39140</name>
</gene>
<dbReference type="InterPro" id="IPR000073">
    <property type="entry name" value="AB_hydrolase_1"/>
</dbReference>
<name>A0ABQ1MXG6_9BURK</name>
<evidence type="ECO:0000256" key="3">
    <source>
        <dbReference type="SAM" id="MobiDB-lite"/>
    </source>
</evidence>
<dbReference type="EMBL" id="BMHL01000006">
    <property type="protein sequence ID" value="GGC48030.1"/>
    <property type="molecule type" value="Genomic_DNA"/>
</dbReference>
<feature type="compositionally biased region" description="Basic and acidic residues" evidence="3">
    <location>
        <begin position="1"/>
        <end position="10"/>
    </location>
</feature>
<protein>
    <recommendedName>
        <fullName evidence="4">AB hydrolase-1 domain-containing protein</fullName>
    </recommendedName>
</protein>
<keyword evidence="6" id="KW-1185">Reference proteome</keyword>
<proteinExistence type="inferred from homology"/>
<organism evidence="5 6">
    <name type="scientific">Paraburkholderia caffeinilytica</name>
    <dbReference type="NCBI Taxonomy" id="1761016"/>
    <lineage>
        <taxon>Bacteria</taxon>
        <taxon>Pseudomonadati</taxon>
        <taxon>Pseudomonadota</taxon>
        <taxon>Betaproteobacteria</taxon>
        <taxon>Burkholderiales</taxon>
        <taxon>Burkholderiaceae</taxon>
        <taxon>Paraburkholderia</taxon>
    </lineage>
</organism>
<evidence type="ECO:0000259" key="4">
    <source>
        <dbReference type="Pfam" id="PF12697"/>
    </source>
</evidence>
<reference evidence="6" key="1">
    <citation type="journal article" date="2019" name="Int. J. Syst. Evol. Microbiol.">
        <title>The Global Catalogue of Microorganisms (GCM) 10K type strain sequencing project: providing services to taxonomists for standard genome sequencing and annotation.</title>
        <authorList>
            <consortium name="The Broad Institute Genomics Platform"/>
            <consortium name="The Broad Institute Genome Sequencing Center for Infectious Disease"/>
            <person name="Wu L."/>
            <person name="Ma J."/>
        </authorList>
    </citation>
    <scope>NUCLEOTIDE SEQUENCE [LARGE SCALE GENOMIC DNA]</scope>
    <source>
        <strain evidence="6">CGMCC 1.15103</strain>
    </source>
</reference>
<evidence type="ECO:0000256" key="1">
    <source>
        <dbReference type="ARBA" id="ARBA00022801"/>
    </source>
</evidence>
<sequence>MPVPGREQEPIAHGSRSILKQRRQPSLKGNMNNKKLRSIGMFVCSAILALWRCPATAAESDAVATDLHETVVAVPMTEKGFFGTSQRDIVATTYMPDGAGPFPLIVLSHGNPPNAHDRVKVGRYRKLTQIREFVRLGFAVIVPIRRGYGATGGAFAEDTGSCKRPDFVAAGSAAAEDLLATIAFADKLPQIDKDRVILVGQSAGGFASLAAASYAPKGVIAVVNFSGGRGGRPATNPGDPCAPERMSEAIGHFASTTHIPVLWHYVQNDMYFSPDVVRTWFSAFQAAGGQGQLVIEQPFGRDGHGMFAVDSAIPIWEPGFQTFTSSVLYPANGVNEGAQGSPAVAR</sequence>